<dbReference type="GO" id="GO:0006357">
    <property type="term" value="P:regulation of transcription by RNA polymerase II"/>
    <property type="evidence" value="ECO:0007669"/>
    <property type="project" value="InterPro"/>
</dbReference>
<feature type="domain" description="Mediator of RNA polymerase II transcription subunit 14 RM5" evidence="3">
    <location>
        <begin position="163"/>
        <end position="236"/>
    </location>
</feature>
<dbReference type="EMBL" id="CACRXK020014299">
    <property type="protein sequence ID" value="CAB4026601.1"/>
    <property type="molecule type" value="Genomic_DNA"/>
</dbReference>
<dbReference type="PANTHER" id="PTHR12809:SF2">
    <property type="entry name" value="MEDIATOR OF RNA POLYMERASE II TRANSCRIPTION SUBUNIT 14"/>
    <property type="match status" value="1"/>
</dbReference>
<proteinExistence type="predicted"/>
<sequence>MMQLIAFSIVQVLEVKIDEKIREFSEDYYLLKVKPATSTHPSVKESNEGSRRTSTTEKGEKQVEGFFLRAGPLVKLDSDFISDLTNITNDSAFLRVNDVLEHSSEKVDYVSVKRLKTDSESSVSRYVPRVEEVYSICNARIPYLILCNEFNKAKIPYHEVYKDNVDLSVRILDLPTPINFDMKVVKQLKKNLLDCTVSHDTSNGNQWLFKLIMANPPFKHNQPNASQHVLLYYKSGSKTREETREEYSDKFVWSMFLDDWKSICRLYKHAKELDEYLVDSRCNLSYICSVHSFTYKELVIAYGPGFQNLVTVKWSVGEKSFTFSFSHIGETSGHQHEMIKNVLQNEFSKHYNLPYVIQTLHETCAPFYSLSKLPTTLGMFRGLSISPAFSVLPQSSSCARLSFKDYYMLEFNFRSKQLVSVRGELLTNYIVTNNIFQKSDNNSEIKISTCTFAIVRIIKFLDKFQAPIQPIHNLKAFLQQYNDGHTEIAMKNVYAFNWESLSTSPLANPALGPRFENTQRLPHATGYNELRSAPISSSKHGLVPRLTTLSSLNFPVPSPAIPMSPTVTNFLTAPVPAASASTYIPAPSPASYFNAIPSPATPYQFITSPATPQTGVPSPAVLAPSPGNASWSPQVPSSNTHHQRIA</sequence>
<feature type="region of interest" description="Disordered" evidence="1">
    <location>
        <begin position="39"/>
        <end position="60"/>
    </location>
</feature>
<evidence type="ECO:0000313" key="4">
    <source>
        <dbReference type="EMBL" id="CAB4026601.1"/>
    </source>
</evidence>
<dbReference type="InterPro" id="IPR055114">
    <property type="entry name" value="Med14_RM6"/>
</dbReference>
<reference evidence="4" key="1">
    <citation type="submission" date="2020-04" db="EMBL/GenBank/DDBJ databases">
        <authorList>
            <person name="Alioto T."/>
            <person name="Alioto T."/>
            <person name="Gomez Garrido J."/>
        </authorList>
    </citation>
    <scope>NUCLEOTIDE SEQUENCE</scope>
    <source>
        <strain evidence="4">A484AB</strain>
    </source>
</reference>
<comment type="caution">
    <text evidence="4">The sequence shown here is derived from an EMBL/GenBank/DDBJ whole genome shotgun (WGS) entry which is preliminary data.</text>
</comment>
<protein>
    <submittedName>
        <fullName evidence="4">Uncharacterized protein</fullName>
    </submittedName>
</protein>
<dbReference type="OrthoDB" id="5957888at2759"/>
<organism evidence="4 5">
    <name type="scientific">Paramuricea clavata</name>
    <name type="common">Red gorgonian</name>
    <name type="synonym">Violescent sea-whip</name>
    <dbReference type="NCBI Taxonomy" id="317549"/>
    <lineage>
        <taxon>Eukaryota</taxon>
        <taxon>Metazoa</taxon>
        <taxon>Cnidaria</taxon>
        <taxon>Anthozoa</taxon>
        <taxon>Octocorallia</taxon>
        <taxon>Malacalcyonacea</taxon>
        <taxon>Plexauridae</taxon>
        <taxon>Paramuricea</taxon>
    </lineage>
</organism>
<dbReference type="InterPro" id="IPR013947">
    <property type="entry name" value="Mediator_Med14"/>
</dbReference>
<dbReference type="PANTHER" id="PTHR12809">
    <property type="entry name" value="MEDIATOR COMPLEX SUBUNIT"/>
    <property type="match status" value="1"/>
</dbReference>
<evidence type="ECO:0000313" key="5">
    <source>
        <dbReference type="Proteomes" id="UP001152795"/>
    </source>
</evidence>
<dbReference type="Proteomes" id="UP001152795">
    <property type="component" value="Unassembled WGS sequence"/>
</dbReference>
<dbReference type="Pfam" id="PF25067">
    <property type="entry name" value="RM5_Med14"/>
    <property type="match status" value="1"/>
</dbReference>
<evidence type="ECO:0000259" key="2">
    <source>
        <dbReference type="Pfam" id="PF22984"/>
    </source>
</evidence>
<dbReference type="GO" id="GO:0003712">
    <property type="term" value="F:transcription coregulator activity"/>
    <property type="evidence" value="ECO:0007669"/>
    <property type="project" value="InterPro"/>
</dbReference>
<feature type="compositionally biased region" description="Basic and acidic residues" evidence="1">
    <location>
        <begin position="42"/>
        <end position="60"/>
    </location>
</feature>
<feature type="compositionally biased region" description="Polar residues" evidence="1">
    <location>
        <begin position="627"/>
        <end position="640"/>
    </location>
</feature>
<dbReference type="Pfam" id="PF22984">
    <property type="entry name" value="RM6_Med14"/>
    <property type="match status" value="1"/>
</dbReference>
<gene>
    <name evidence="4" type="ORF">PACLA_8A071506</name>
</gene>
<accession>A0A6S7J926</accession>
<dbReference type="InterPro" id="IPR056878">
    <property type="entry name" value="RM5_Med14"/>
</dbReference>
<feature type="region of interest" description="Disordered" evidence="1">
    <location>
        <begin position="608"/>
        <end position="646"/>
    </location>
</feature>
<dbReference type="GO" id="GO:0016592">
    <property type="term" value="C:mediator complex"/>
    <property type="evidence" value="ECO:0007669"/>
    <property type="project" value="InterPro"/>
</dbReference>
<dbReference type="GO" id="GO:0070847">
    <property type="term" value="C:core mediator complex"/>
    <property type="evidence" value="ECO:0007669"/>
    <property type="project" value="TreeGrafter"/>
</dbReference>
<feature type="domain" description="Mediator of RNA polymerase II transcription subunit 14 RM6" evidence="2">
    <location>
        <begin position="284"/>
        <end position="350"/>
    </location>
</feature>
<keyword evidence="5" id="KW-1185">Reference proteome</keyword>
<evidence type="ECO:0000256" key="1">
    <source>
        <dbReference type="SAM" id="MobiDB-lite"/>
    </source>
</evidence>
<dbReference type="AlphaFoldDB" id="A0A6S7J926"/>
<name>A0A6S7J926_PARCT</name>
<evidence type="ECO:0000259" key="3">
    <source>
        <dbReference type="Pfam" id="PF25067"/>
    </source>
</evidence>